<dbReference type="AlphaFoldDB" id="X1W063"/>
<sequence length="51" mass="5925">GSFMFYHPAMDIYLIGNLNQFRYAQKGIRSMFKIINILSKNIVILQVASKM</sequence>
<evidence type="ECO:0000313" key="1">
    <source>
        <dbReference type="EMBL" id="GAJ19655.1"/>
    </source>
</evidence>
<accession>X1W063</accession>
<dbReference type="EMBL" id="BARW01035347">
    <property type="protein sequence ID" value="GAJ19655.1"/>
    <property type="molecule type" value="Genomic_DNA"/>
</dbReference>
<protein>
    <submittedName>
        <fullName evidence="1">Uncharacterized protein</fullName>
    </submittedName>
</protein>
<proteinExistence type="predicted"/>
<feature type="non-terminal residue" evidence="1">
    <location>
        <position position="1"/>
    </location>
</feature>
<gene>
    <name evidence="1" type="ORF">S12H4_55147</name>
</gene>
<organism evidence="1">
    <name type="scientific">marine sediment metagenome</name>
    <dbReference type="NCBI Taxonomy" id="412755"/>
    <lineage>
        <taxon>unclassified sequences</taxon>
        <taxon>metagenomes</taxon>
        <taxon>ecological metagenomes</taxon>
    </lineage>
</organism>
<comment type="caution">
    <text evidence="1">The sequence shown here is derived from an EMBL/GenBank/DDBJ whole genome shotgun (WGS) entry which is preliminary data.</text>
</comment>
<reference evidence="1" key="1">
    <citation type="journal article" date="2014" name="Front. Microbiol.">
        <title>High frequency of phylogenetically diverse reductive dehalogenase-homologous genes in deep subseafloor sedimentary metagenomes.</title>
        <authorList>
            <person name="Kawai M."/>
            <person name="Futagami T."/>
            <person name="Toyoda A."/>
            <person name="Takaki Y."/>
            <person name="Nishi S."/>
            <person name="Hori S."/>
            <person name="Arai W."/>
            <person name="Tsubouchi T."/>
            <person name="Morono Y."/>
            <person name="Uchiyama I."/>
            <person name="Ito T."/>
            <person name="Fujiyama A."/>
            <person name="Inagaki F."/>
            <person name="Takami H."/>
        </authorList>
    </citation>
    <scope>NUCLEOTIDE SEQUENCE</scope>
    <source>
        <strain evidence="1">Expedition CK06-06</strain>
    </source>
</reference>
<name>X1W063_9ZZZZ</name>